<dbReference type="InParanoid" id="A0A1B7NFL6"/>
<gene>
    <name evidence="6" type="ORF">K503DRAFT_789387</name>
</gene>
<dbReference type="AlphaFoldDB" id="A0A1B7NFL6"/>
<dbReference type="EMBL" id="KV448135">
    <property type="protein sequence ID" value="OAX43625.1"/>
    <property type="molecule type" value="Genomic_DNA"/>
</dbReference>
<keyword evidence="4" id="KW-0496">Mitochondrion</keyword>
<evidence type="ECO:0000256" key="2">
    <source>
        <dbReference type="ARBA" id="ARBA00009116"/>
    </source>
</evidence>
<feature type="region of interest" description="Disordered" evidence="5">
    <location>
        <begin position="90"/>
        <end position="122"/>
    </location>
</feature>
<organism evidence="6 7">
    <name type="scientific">Rhizopogon vinicolor AM-OR11-026</name>
    <dbReference type="NCBI Taxonomy" id="1314800"/>
    <lineage>
        <taxon>Eukaryota</taxon>
        <taxon>Fungi</taxon>
        <taxon>Dikarya</taxon>
        <taxon>Basidiomycota</taxon>
        <taxon>Agaricomycotina</taxon>
        <taxon>Agaricomycetes</taxon>
        <taxon>Agaricomycetidae</taxon>
        <taxon>Boletales</taxon>
        <taxon>Suillineae</taxon>
        <taxon>Rhizopogonaceae</taxon>
        <taxon>Rhizopogon</taxon>
    </lineage>
</organism>
<keyword evidence="3" id="KW-0809">Transit peptide</keyword>
<evidence type="ECO:0000313" key="6">
    <source>
        <dbReference type="EMBL" id="OAX43625.1"/>
    </source>
</evidence>
<dbReference type="PANTHER" id="PTHR13126">
    <property type="entry name" value="CHAPERONE ATP11"/>
    <property type="match status" value="1"/>
</dbReference>
<keyword evidence="7" id="KW-1185">Reference proteome</keyword>
<dbReference type="InterPro" id="IPR010591">
    <property type="entry name" value="ATP11"/>
</dbReference>
<reference evidence="6 7" key="1">
    <citation type="submission" date="2016-06" db="EMBL/GenBank/DDBJ databases">
        <title>Comparative genomics of the ectomycorrhizal sister species Rhizopogon vinicolor and Rhizopogon vesiculosus (Basidiomycota: Boletales) reveals a divergence of the mating type B locus.</title>
        <authorList>
            <consortium name="DOE Joint Genome Institute"/>
            <person name="Mujic A.B."/>
            <person name="Kuo A."/>
            <person name="Tritt A."/>
            <person name="Lipzen A."/>
            <person name="Chen C."/>
            <person name="Johnson J."/>
            <person name="Sharma A."/>
            <person name="Barry K."/>
            <person name="Grigoriev I.V."/>
            <person name="Spatafora J.W."/>
        </authorList>
    </citation>
    <scope>NUCLEOTIDE SEQUENCE [LARGE SCALE GENOMIC DNA]</scope>
    <source>
        <strain evidence="6 7">AM-OR11-026</strain>
    </source>
</reference>
<dbReference type="OrthoDB" id="16535at2759"/>
<sequence length="371" mass="41909">MFNWHRSSAAALHLPAIVRRRSPSRHLAVVRWLHAGSPASPYESRYAEKLQEKAKEQGIELFELRSRAKEEARRKESEQFKATVESSRLSQTQWLKKSPLESDQNPVPRTPRTRKDSSPVKSLESFINVPKLLSTPHTAEQISTLWTAYHASRTGGTGRGFICASVPVNLYNEMLNVGKRYPMFVVPVRREGSSTTSPEGEENDTAHEFYFLQWDFHAPPSPPSPSAMELEQFIRVPPSSTLALPQAATVLFTPLQEYKLRQSFATPYLILTFYPDFAQTHGLVLLRGEITPSAAAAAATPTQDTQTTRFLLSQVDAQLLAMGVQKFYLWGDGSETDSHGSDRHAEKLLRQFHENPEEFSWQDLLKHAHLT</sequence>
<dbReference type="FunCoup" id="A0A1B7NFL6">
    <property type="interactions" value="240"/>
</dbReference>
<dbReference type="STRING" id="1314800.A0A1B7NFL6"/>
<name>A0A1B7NFL6_9AGAM</name>
<dbReference type="GO" id="GO:0005739">
    <property type="term" value="C:mitochondrion"/>
    <property type="evidence" value="ECO:0007669"/>
    <property type="project" value="UniProtKB-SubCell"/>
</dbReference>
<dbReference type="Proteomes" id="UP000092154">
    <property type="component" value="Unassembled WGS sequence"/>
</dbReference>
<comment type="similarity">
    <text evidence="2">Belongs to the ATP11 family.</text>
</comment>
<evidence type="ECO:0000313" key="7">
    <source>
        <dbReference type="Proteomes" id="UP000092154"/>
    </source>
</evidence>
<feature type="compositionally biased region" description="Polar residues" evidence="5">
    <location>
        <begin position="90"/>
        <end position="107"/>
    </location>
</feature>
<evidence type="ECO:0000256" key="5">
    <source>
        <dbReference type="SAM" id="MobiDB-lite"/>
    </source>
</evidence>
<evidence type="ECO:0000256" key="1">
    <source>
        <dbReference type="ARBA" id="ARBA00004173"/>
    </source>
</evidence>
<evidence type="ECO:0000256" key="3">
    <source>
        <dbReference type="ARBA" id="ARBA00022946"/>
    </source>
</evidence>
<protein>
    <submittedName>
        <fullName evidence="6">ATP11-domain-containing protein</fullName>
    </submittedName>
</protein>
<comment type="subcellular location">
    <subcellularLocation>
        <location evidence="1">Mitochondrion</location>
    </subcellularLocation>
</comment>
<dbReference type="Pfam" id="PF06644">
    <property type="entry name" value="ATP11"/>
    <property type="match status" value="1"/>
</dbReference>
<accession>A0A1B7NFL6</accession>
<proteinExistence type="inferred from homology"/>
<evidence type="ECO:0000256" key="4">
    <source>
        <dbReference type="ARBA" id="ARBA00023128"/>
    </source>
</evidence>
<dbReference type="GO" id="GO:0033615">
    <property type="term" value="P:mitochondrial proton-transporting ATP synthase complex assembly"/>
    <property type="evidence" value="ECO:0007669"/>
    <property type="project" value="TreeGrafter"/>
</dbReference>
<dbReference type="PANTHER" id="PTHR13126:SF0">
    <property type="entry name" value="ATP SYNTHASE MITOCHONDRIAL F1 COMPLEX ASSEMBLY FACTOR 1"/>
    <property type="match status" value="1"/>
</dbReference>